<dbReference type="InterPro" id="IPR036610">
    <property type="entry name" value="PEBP-like_sf"/>
</dbReference>
<proteinExistence type="predicted"/>
<protein>
    <submittedName>
        <fullName evidence="2">Protein D3</fullName>
    </submittedName>
</protein>
<dbReference type="Proteomes" id="UP000515160">
    <property type="component" value="Chromosome 2L"/>
</dbReference>
<accession>A0A6P8WGB6</accession>
<dbReference type="Pfam" id="PF01161">
    <property type="entry name" value="PBP"/>
    <property type="match status" value="1"/>
</dbReference>
<dbReference type="SUPFAM" id="SSF49777">
    <property type="entry name" value="PEBP-like"/>
    <property type="match status" value="1"/>
</dbReference>
<gene>
    <name evidence="2" type="primary">LOC117563867</name>
</gene>
<name>A0A6P8WGB6_DROAB</name>
<dbReference type="RefSeq" id="XP_034098313.1">
    <property type="nucleotide sequence ID" value="XM_034242422.2"/>
</dbReference>
<dbReference type="OrthoDB" id="2506647at2759"/>
<sequence length="258" mass="28632">MNAVRLGPLRDVFKRSLHSPLNQFLRATTMTAAVNCCHSPAAIRTAATSSAKNKRAILLWALPINISLRRLSGKLPIRCSMEEHCVVPDVIAKAPQQTASVEYVGRIVVEPGMVLTPTQVKSQPCVTWKADSSKLYTLCMTDPDAPSRKDPQFREWHHWLVGNIPGNDISNGEVLSAYVGSGPPPETGLHRYVFLVYEQKCKLQFDEKRLPNNSGDGRGGFKIAKFAEKYNLGDPIAGNFYQAEYDDYVPILYKQLGA</sequence>
<dbReference type="Gene3D" id="3.90.280.10">
    <property type="entry name" value="PEBP-like"/>
    <property type="match status" value="1"/>
</dbReference>
<dbReference type="PANTHER" id="PTHR11362">
    <property type="entry name" value="PHOSPHATIDYLETHANOLAMINE-BINDING PROTEIN"/>
    <property type="match status" value="1"/>
</dbReference>
<reference evidence="2" key="1">
    <citation type="submission" date="2025-08" db="UniProtKB">
        <authorList>
            <consortium name="RefSeq"/>
        </authorList>
    </citation>
    <scope>IDENTIFICATION</scope>
    <source>
        <strain evidence="2">15112-1751.03</strain>
        <tissue evidence="2">Whole Adult</tissue>
    </source>
</reference>
<dbReference type="AlphaFoldDB" id="A0A6P8WGB6"/>
<dbReference type="GeneID" id="117563867"/>
<dbReference type="CDD" id="cd00866">
    <property type="entry name" value="PEBP_euk"/>
    <property type="match status" value="1"/>
</dbReference>
<dbReference type="FunFam" id="3.90.280.10:FF:000006">
    <property type="entry name" value="protein D3"/>
    <property type="match status" value="1"/>
</dbReference>
<organism evidence="1 2">
    <name type="scientific">Drosophila albomicans</name>
    <name type="common">Fruit fly</name>
    <dbReference type="NCBI Taxonomy" id="7291"/>
    <lineage>
        <taxon>Eukaryota</taxon>
        <taxon>Metazoa</taxon>
        <taxon>Ecdysozoa</taxon>
        <taxon>Arthropoda</taxon>
        <taxon>Hexapoda</taxon>
        <taxon>Insecta</taxon>
        <taxon>Pterygota</taxon>
        <taxon>Neoptera</taxon>
        <taxon>Endopterygota</taxon>
        <taxon>Diptera</taxon>
        <taxon>Brachycera</taxon>
        <taxon>Muscomorpha</taxon>
        <taxon>Ephydroidea</taxon>
        <taxon>Drosophilidae</taxon>
        <taxon>Drosophila</taxon>
    </lineage>
</organism>
<dbReference type="InterPro" id="IPR008914">
    <property type="entry name" value="PEBP"/>
</dbReference>
<dbReference type="PANTHER" id="PTHR11362:SF82">
    <property type="entry name" value="PHOSPHATIDYLETHANOLAMINE-BINDING PROTEIN 4"/>
    <property type="match status" value="1"/>
</dbReference>
<evidence type="ECO:0000313" key="1">
    <source>
        <dbReference type="Proteomes" id="UP000515160"/>
    </source>
</evidence>
<evidence type="ECO:0000313" key="2">
    <source>
        <dbReference type="RefSeq" id="XP_034098313.1"/>
    </source>
</evidence>
<keyword evidence="1" id="KW-1185">Reference proteome</keyword>
<dbReference type="InterPro" id="IPR035810">
    <property type="entry name" value="PEBP_euk"/>
</dbReference>